<dbReference type="EMBL" id="AMZH03015324">
    <property type="protein sequence ID" value="RRT46230.1"/>
    <property type="molecule type" value="Genomic_DNA"/>
</dbReference>
<evidence type="ECO:0000313" key="3">
    <source>
        <dbReference type="Proteomes" id="UP000287651"/>
    </source>
</evidence>
<evidence type="ECO:0000313" key="2">
    <source>
        <dbReference type="EMBL" id="RRT46230.1"/>
    </source>
</evidence>
<feature type="region of interest" description="Disordered" evidence="1">
    <location>
        <begin position="1"/>
        <end position="65"/>
    </location>
</feature>
<dbReference type="Proteomes" id="UP000287651">
    <property type="component" value="Unassembled WGS sequence"/>
</dbReference>
<gene>
    <name evidence="2" type="ORF">B296_00051997</name>
</gene>
<sequence>YASGKLDVIKPREEKSRDIPPALPIRLTLRPCLPSSRGSLSMSIEMGSNEAGFSSNDSDVMKEKARSELRELGHGIKVKKKKVGKSSFASQSSLGGPVDEKGGRNDYVKKEVT</sequence>
<comment type="caution">
    <text evidence="2">The sequence shown here is derived from an EMBL/GenBank/DDBJ whole genome shotgun (WGS) entry which is preliminary data.</text>
</comment>
<organism evidence="2 3">
    <name type="scientific">Ensete ventricosum</name>
    <name type="common">Abyssinian banana</name>
    <name type="synonym">Musa ensete</name>
    <dbReference type="NCBI Taxonomy" id="4639"/>
    <lineage>
        <taxon>Eukaryota</taxon>
        <taxon>Viridiplantae</taxon>
        <taxon>Streptophyta</taxon>
        <taxon>Embryophyta</taxon>
        <taxon>Tracheophyta</taxon>
        <taxon>Spermatophyta</taxon>
        <taxon>Magnoliopsida</taxon>
        <taxon>Liliopsida</taxon>
        <taxon>Zingiberales</taxon>
        <taxon>Musaceae</taxon>
        <taxon>Ensete</taxon>
    </lineage>
</organism>
<feature type="compositionally biased region" description="Basic and acidic residues" evidence="1">
    <location>
        <begin position="7"/>
        <end position="18"/>
    </location>
</feature>
<feature type="compositionally biased region" description="Basic and acidic residues" evidence="1">
    <location>
        <begin position="98"/>
        <end position="113"/>
    </location>
</feature>
<name>A0A426Y3M1_ENSVE</name>
<proteinExistence type="predicted"/>
<protein>
    <submittedName>
        <fullName evidence="2">Uncharacterized protein</fullName>
    </submittedName>
</protein>
<feature type="non-terminal residue" evidence="2">
    <location>
        <position position="1"/>
    </location>
</feature>
<dbReference type="AlphaFoldDB" id="A0A426Y3M1"/>
<evidence type="ECO:0000256" key="1">
    <source>
        <dbReference type="SAM" id="MobiDB-lite"/>
    </source>
</evidence>
<feature type="region of interest" description="Disordered" evidence="1">
    <location>
        <begin position="80"/>
        <end position="113"/>
    </location>
</feature>
<reference evidence="2 3" key="1">
    <citation type="journal article" date="2014" name="Agronomy (Basel)">
        <title>A Draft Genome Sequence for Ensete ventricosum, the Drought-Tolerant Tree Against Hunger.</title>
        <authorList>
            <person name="Harrison J."/>
            <person name="Moore K.A."/>
            <person name="Paszkiewicz K."/>
            <person name="Jones T."/>
            <person name="Grant M."/>
            <person name="Ambacheew D."/>
            <person name="Muzemil S."/>
            <person name="Studholme D.J."/>
        </authorList>
    </citation>
    <scope>NUCLEOTIDE SEQUENCE [LARGE SCALE GENOMIC DNA]</scope>
</reference>
<accession>A0A426Y3M1</accession>